<dbReference type="AlphaFoldDB" id="A0A2N5CBM3"/>
<evidence type="ECO:0000259" key="3">
    <source>
        <dbReference type="PROSITE" id="PS50110"/>
    </source>
</evidence>
<sequence>MAKKLVVAIIDDDDSIRAATSRLVRSLGWEARTYASAQVFLEAGGAAEAHCILSDVQMPKISGLEMLRTLNAQGSQVPVIFITAFCTDAIRREALRAGAQACLCKPVDGAAVQRFLEDVASGALAPRPETAPGTKVNP</sequence>
<reference evidence="4 5" key="1">
    <citation type="submission" date="2017-12" db="EMBL/GenBank/DDBJ databases">
        <title>Genome sequence of the active heterotrophic nitrifier-denitrifier, Cupriavidus pauculus UM1.</title>
        <authorList>
            <person name="Putonti C."/>
            <person name="Castignetti D."/>
        </authorList>
    </citation>
    <scope>NUCLEOTIDE SEQUENCE [LARGE SCALE GENOMIC DNA]</scope>
    <source>
        <strain evidence="4 5">UM1</strain>
    </source>
</reference>
<accession>A0A2N5CBM3</accession>
<dbReference type="Gene3D" id="3.40.50.2300">
    <property type="match status" value="1"/>
</dbReference>
<evidence type="ECO:0000313" key="5">
    <source>
        <dbReference type="Proteomes" id="UP000234341"/>
    </source>
</evidence>
<dbReference type="InterPro" id="IPR050595">
    <property type="entry name" value="Bact_response_regulator"/>
</dbReference>
<organism evidence="4 5">
    <name type="scientific">Cupriavidus pauculus</name>
    <dbReference type="NCBI Taxonomy" id="82633"/>
    <lineage>
        <taxon>Bacteria</taxon>
        <taxon>Pseudomonadati</taxon>
        <taxon>Pseudomonadota</taxon>
        <taxon>Betaproteobacteria</taxon>
        <taxon>Burkholderiales</taxon>
        <taxon>Burkholderiaceae</taxon>
        <taxon>Cupriavidus</taxon>
    </lineage>
</organism>
<comment type="caution">
    <text evidence="4">The sequence shown here is derived from an EMBL/GenBank/DDBJ whole genome shotgun (WGS) entry which is preliminary data.</text>
</comment>
<dbReference type="PROSITE" id="PS50110">
    <property type="entry name" value="RESPONSE_REGULATORY"/>
    <property type="match status" value="1"/>
</dbReference>
<dbReference type="InterPro" id="IPR001789">
    <property type="entry name" value="Sig_transdc_resp-reg_receiver"/>
</dbReference>
<dbReference type="SUPFAM" id="SSF52172">
    <property type="entry name" value="CheY-like"/>
    <property type="match status" value="1"/>
</dbReference>
<dbReference type="Proteomes" id="UP000234341">
    <property type="component" value="Unassembled WGS sequence"/>
</dbReference>
<evidence type="ECO:0000313" key="4">
    <source>
        <dbReference type="EMBL" id="PLP99586.1"/>
    </source>
</evidence>
<dbReference type="SMART" id="SM00448">
    <property type="entry name" value="REC"/>
    <property type="match status" value="1"/>
</dbReference>
<dbReference type="InterPro" id="IPR011006">
    <property type="entry name" value="CheY-like_superfamily"/>
</dbReference>
<dbReference type="GO" id="GO:0000160">
    <property type="term" value="P:phosphorelay signal transduction system"/>
    <property type="evidence" value="ECO:0007669"/>
    <property type="project" value="InterPro"/>
</dbReference>
<evidence type="ECO:0000256" key="2">
    <source>
        <dbReference type="PROSITE-ProRule" id="PRU00169"/>
    </source>
</evidence>
<dbReference type="Pfam" id="PF00072">
    <property type="entry name" value="Response_reg"/>
    <property type="match status" value="1"/>
</dbReference>
<dbReference type="RefSeq" id="WP_101682167.1">
    <property type="nucleotide sequence ID" value="NZ_PJRP01000006.1"/>
</dbReference>
<name>A0A2N5CBM3_9BURK</name>
<evidence type="ECO:0000256" key="1">
    <source>
        <dbReference type="ARBA" id="ARBA00022553"/>
    </source>
</evidence>
<protein>
    <submittedName>
        <fullName evidence="4">Response regulator</fullName>
    </submittedName>
</protein>
<gene>
    <name evidence="4" type="ORF">CYJ10_14305</name>
</gene>
<proteinExistence type="predicted"/>
<dbReference type="PANTHER" id="PTHR44591:SF25">
    <property type="entry name" value="CHEMOTAXIS TWO-COMPONENT RESPONSE REGULATOR"/>
    <property type="match status" value="1"/>
</dbReference>
<keyword evidence="1 2" id="KW-0597">Phosphoprotein</keyword>
<feature type="modified residue" description="4-aspartylphosphate" evidence="2">
    <location>
        <position position="55"/>
    </location>
</feature>
<dbReference type="EMBL" id="PJRP01000006">
    <property type="protein sequence ID" value="PLP99586.1"/>
    <property type="molecule type" value="Genomic_DNA"/>
</dbReference>
<dbReference type="PANTHER" id="PTHR44591">
    <property type="entry name" value="STRESS RESPONSE REGULATOR PROTEIN 1"/>
    <property type="match status" value="1"/>
</dbReference>
<dbReference type="OrthoDB" id="8964771at2"/>
<feature type="domain" description="Response regulatory" evidence="3">
    <location>
        <begin position="6"/>
        <end position="120"/>
    </location>
</feature>